<feature type="domain" description="PepSY" evidence="2">
    <location>
        <begin position="138"/>
        <end position="196"/>
    </location>
</feature>
<feature type="region of interest" description="Disordered" evidence="1">
    <location>
        <begin position="101"/>
        <end position="127"/>
    </location>
</feature>
<dbReference type="Gene3D" id="3.10.450.40">
    <property type="match status" value="1"/>
</dbReference>
<comment type="caution">
    <text evidence="3">The sequence shown here is derived from an EMBL/GenBank/DDBJ whole genome shotgun (WGS) entry which is preliminary data.</text>
</comment>
<name>A0ABV8G0H4_9ACTN</name>
<keyword evidence="4" id="KW-1185">Reference proteome</keyword>
<dbReference type="PROSITE" id="PS51257">
    <property type="entry name" value="PROKAR_LIPOPROTEIN"/>
    <property type="match status" value="1"/>
</dbReference>
<evidence type="ECO:0000313" key="4">
    <source>
        <dbReference type="Proteomes" id="UP001595851"/>
    </source>
</evidence>
<organism evidence="3 4">
    <name type="scientific">Nonomuraea purpurea</name>
    <dbReference type="NCBI Taxonomy" id="1849276"/>
    <lineage>
        <taxon>Bacteria</taxon>
        <taxon>Bacillati</taxon>
        <taxon>Actinomycetota</taxon>
        <taxon>Actinomycetes</taxon>
        <taxon>Streptosporangiales</taxon>
        <taxon>Streptosporangiaceae</taxon>
        <taxon>Nonomuraea</taxon>
    </lineage>
</organism>
<protein>
    <submittedName>
        <fullName evidence="3">PepSY domain-containing protein</fullName>
    </submittedName>
</protein>
<dbReference type="RefSeq" id="WP_379527595.1">
    <property type="nucleotide sequence ID" value="NZ_JBHSBI010000004.1"/>
</dbReference>
<dbReference type="Pfam" id="PF03413">
    <property type="entry name" value="PepSY"/>
    <property type="match status" value="2"/>
</dbReference>
<feature type="domain" description="PepSY" evidence="2">
    <location>
        <begin position="66"/>
        <end position="114"/>
    </location>
</feature>
<feature type="region of interest" description="Disordered" evidence="1">
    <location>
        <begin position="184"/>
        <end position="229"/>
    </location>
</feature>
<dbReference type="Proteomes" id="UP001595851">
    <property type="component" value="Unassembled WGS sequence"/>
</dbReference>
<proteinExistence type="predicted"/>
<reference evidence="4" key="1">
    <citation type="journal article" date="2019" name="Int. J. Syst. Evol. Microbiol.">
        <title>The Global Catalogue of Microorganisms (GCM) 10K type strain sequencing project: providing services to taxonomists for standard genome sequencing and annotation.</title>
        <authorList>
            <consortium name="The Broad Institute Genomics Platform"/>
            <consortium name="The Broad Institute Genome Sequencing Center for Infectious Disease"/>
            <person name="Wu L."/>
            <person name="Ma J."/>
        </authorList>
    </citation>
    <scope>NUCLEOTIDE SEQUENCE [LARGE SCALE GENOMIC DNA]</scope>
    <source>
        <strain evidence="4">TBRC 1276</strain>
    </source>
</reference>
<evidence type="ECO:0000313" key="3">
    <source>
        <dbReference type="EMBL" id="MFC4007471.1"/>
    </source>
</evidence>
<feature type="compositionally biased region" description="Basic and acidic residues" evidence="1">
    <location>
        <begin position="101"/>
        <end position="112"/>
    </location>
</feature>
<gene>
    <name evidence="3" type="ORF">ACFOY2_09570</name>
</gene>
<evidence type="ECO:0000259" key="2">
    <source>
        <dbReference type="Pfam" id="PF03413"/>
    </source>
</evidence>
<evidence type="ECO:0000256" key="1">
    <source>
        <dbReference type="SAM" id="MobiDB-lite"/>
    </source>
</evidence>
<feature type="region of interest" description="Disordered" evidence="1">
    <location>
        <begin position="30"/>
        <end position="60"/>
    </location>
</feature>
<sequence>MNRTIIGALVGATVLAGGCGPATRQAEELAAKAPSAIPSPNIIQTETPSGTPPGSPGQAGAVQLRQAAQAALAAVPNSKLISIKSEAEGRRWEVRVVGEDGTEHQMDVESGKVVRGPSTEESDEAEKAKHKELVNAAKLDYSQAVDKILAAVPGGRITELNLDTEQGKTVWEADVLTANGTKQEAAVDAVTGEVTRSSATTMSPPASPETTESPGSTESPETPESPTPT</sequence>
<dbReference type="EMBL" id="JBHSBI010000004">
    <property type="protein sequence ID" value="MFC4007471.1"/>
    <property type="molecule type" value="Genomic_DNA"/>
</dbReference>
<accession>A0ABV8G0H4</accession>
<feature type="compositionally biased region" description="Low complexity" evidence="1">
    <location>
        <begin position="197"/>
        <end position="222"/>
    </location>
</feature>
<dbReference type="InterPro" id="IPR025711">
    <property type="entry name" value="PepSY"/>
</dbReference>